<dbReference type="AlphaFoldDB" id="A0A9W6NAW2"/>
<reference evidence="1" key="2">
    <citation type="submission" date="2023-01" db="EMBL/GenBank/DDBJ databases">
        <authorList>
            <person name="Sun Q."/>
            <person name="Evtushenko L."/>
        </authorList>
    </citation>
    <scope>NUCLEOTIDE SEQUENCE</scope>
    <source>
        <strain evidence="1">VKM B-2789</strain>
    </source>
</reference>
<proteinExistence type="predicted"/>
<keyword evidence="2" id="KW-1185">Reference proteome</keyword>
<reference evidence="1" key="1">
    <citation type="journal article" date="2014" name="Int. J. Syst. Evol. Microbiol.">
        <title>Complete genome sequence of Corynebacterium casei LMG S-19264T (=DSM 44701T), isolated from a smear-ripened cheese.</title>
        <authorList>
            <consortium name="US DOE Joint Genome Institute (JGI-PGF)"/>
            <person name="Walter F."/>
            <person name="Albersmeier A."/>
            <person name="Kalinowski J."/>
            <person name="Ruckert C."/>
        </authorList>
    </citation>
    <scope>NUCLEOTIDE SEQUENCE</scope>
    <source>
        <strain evidence="1">VKM B-2789</strain>
    </source>
</reference>
<protein>
    <submittedName>
        <fullName evidence="1">Uncharacterized protein</fullName>
    </submittedName>
</protein>
<gene>
    <name evidence="1" type="ORF">GCM10017653_21130</name>
</gene>
<comment type="caution">
    <text evidence="1">The sequence shown here is derived from an EMBL/GenBank/DDBJ whole genome shotgun (WGS) entry which is preliminary data.</text>
</comment>
<accession>A0A9W6NAW2</accession>
<evidence type="ECO:0000313" key="1">
    <source>
        <dbReference type="EMBL" id="GLK84043.1"/>
    </source>
</evidence>
<organism evidence="1 2">
    <name type="scientific">Ancylobacter defluvii</name>
    <dbReference type="NCBI Taxonomy" id="1282440"/>
    <lineage>
        <taxon>Bacteria</taxon>
        <taxon>Pseudomonadati</taxon>
        <taxon>Pseudomonadota</taxon>
        <taxon>Alphaproteobacteria</taxon>
        <taxon>Hyphomicrobiales</taxon>
        <taxon>Xanthobacteraceae</taxon>
        <taxon>Ancylobacter</taxon>
    </lineage>
</organism>
<sequence>MFGRAACAAAGGCWAELTPATPARPTVITAAEASKLRSPIISSLVPVGRSTSFRHTVHRFGRAVAGLSPAVMAGA</sequence>
<dbReference type="EMBL" id="BSFM01000011">
    <property type="protein sequence ID" value="GLK84043.1"/>
    <property type="molecule type" value="Genomic_DNA"/>
</dbReference>
<evidence type="ECO:0000313" key="2">
    <source>
        <dbReference type="Proteomes" id="UP001143330"/>
    </source>
</evidence>
<dbReference type="Proteomes" id="UP001143330">
    <property type="component" value="Unassembled WGS sequence"/>
</dbReference>
<name>A0A9W6NAW2_9HYPH</name>